<reference evidence="2" key="1">
    <citation type="submission" date="2021-01" db="EMBL/GenBank/DDBJ databases">
        <title>Whole genome shotgun sequence of Actinocatenispora rupis NBRC 107355.</title>
        <authorList>
            <person name="Komaki H."/>
            <person name="Tamura T."/>
        </authorList>
    </citation>
    <scope>NUCLEOTIDE SEQUENCE</scope>
    <source>
        <strain evidence="2">NBRC 107355</strain>
    </source>
</reference>
<dbReference type="GO" id="GO:0016740">
    <property type="term" value="F:transferase activity"/>
    <property type="evidence" value="ECO:0007669"/>
    <property type="project" value="InterPro"/>
</dbReference>
<evidence type="ECO:0000313" key="2">
    <source>
        <dbReference type="EMBL" id="GID10020.1"/>
    </source>
</evidence>
<proteinExistence type="predicted"/>
<sequence length="202" mass="22185">MATVGRVVILNDAPRSGKSSIARAMQDHVPGVWLNLGVDRFKHATPQRFQPGIGLRPGGERPDLEPLVATLWTALYESVAAHARLGVDVVVDAVHHDDYSVPLGILPAAARTLHDLPVLLVGVRCPVDVVRARRRETWGGAGYRREGTVVDPVERWQRAVHTPGRYDLEVDTALLSPDECADRIAHRLRYGPPPAAMRRLAD</sequence>
<dbReference type="Gene3D" id="3.40.50.300">
    <property type="entry name" value="P-loop containing nucleotide triphosphate hydrolases"/>
    <property type="match status" value="1"/>
</dbReference>
<dbReference type="GO" id="GO:0005524">
    <property type="term" value="F:ATP binding"/>
    <property type="evidence" value="ECO:0007669"/>
    <property type="project" value="InterPro"/>
</dbReference>
<keyword evidence="3" id="KW-1185">Reference proteome</keyword>
<dbReference type="Proteomes" id="UP000612808">
    <property type="component" value="Unassembled WGS sequence"/>
</dbReference>
<dbReference type="InterPro" id="IPR027417">
    <property type="entry name" value="P-loop_NTPase"/>
</dbReference>
<name>A0A8J3IWP5_9ACTN</name>
<feature type="active site" evidence="1">
    <location>
        <position position="39"/>
    </location>
</feature>
<accession>A0A8J3IWP5</accession>
<gene>
    <name evidence="2" type="ORF">Aru02nite_09090</name>
</gene>
<protein>
    <submittedName>
        <fullName evidence="2">Chloramphenicol phosphotransferase</fullName>
    </submittedName>
</protein>
<comment type="caution">
    <text evidence="2">The sequence shown here is derived from an EMBL/GenBank/DDBJ whole genome shotgun (WGS) entry which is preliminary data.</text>
</comment>
<evidence type="ECO:0000256" key="1">
    <source>
        <dbReference type="PIRSR" id="PIRSR007531-1"/>
    </source>
</evidence>
<organism evidence="2 3">
    <name type="scientific">Actinocatenispora rupis</name>
    <dbReference type="NCBI Taxonomy" id="519421"/>
    <lineage>
        <taxon>Bacteria</taxon>
        <taxon>Bacillati</taxon>
        <taxon>Actinomycetota</taxon>
        <taxon>Actinomycetes</taxon>
        <taxon>Micromonosporales</taxon>
        <taxon>Micromonosporaceae</taxon>
        <taxon>Actinocatenispora</taxon>
    </lineage>
</organism>
<dbReference type="AlphaFoldDB" id="A0A8J3IWP5"/>
<dbReference type="Pfam" id="PF07931">
    <property type="entry name" value="CPT"/>
    <property type="match status" value="1"/>
</dbReference>
<dbReference type="SUPFAM" id="SSF52540">
    <property type="entry name" value="P-loop containing nucleoside triphosphate hydrolases"/>
    <property type="match status" value="1"/>
</dbReference>
<dbReference type="PIRSF" id="PIRSF007531">
    <property type="entry name" value="CPT"/>
    <property type="match status" value="1"/>
</dbReference>
<dbReference type="RefSeq" id="WP_203655096.1">
    <property type="nucleotide sequence ID" value="NZ_BAAAZM010000002.1"/>
</dbReference>
<dbReference type="InterPro" id="IPR012853">
    <property type="entry name" value="CPT"/>
</dbReference>
<evidence type="ECO:0000313" key="3">
    <source>
        <dbReference type="Proteomes" id="UP000612808"/>
    </source>
</evidence>
<dbReference type="EMBL" id="BOMB01000004">
    <property type="protein sequence ID" value="GID10020.1"/>
    <property type="molecule type" value="Genomic_DNA"/>
</dbReference>